<evidence type="ECO:0000256" key="4">
    <source>
        <dbReference type="SAM" id="SignalP"/>
    </source>
</evidence>
<feature type="domain" description="Peptidase A1" evidence="5">
    <location>
        <begin position="69"/>
        <end position="392"/>
    </location>
</feature>
<feature type="disulfide bond" evidence="3">
    <location>
        <begin position="100"/>
        <end position="104"/>
    </location>
</feature>
<dbReference type="GO" id="GO:0004190">
    <property type="term" value="F:aspartic-type endopeptidase activity"/>
    <property type="evidence" value="ECO:0007669"/>
    <property type="project" value="InterPro"/>
</dbReference>
<dbReference type="Pfam" id="PF00026">
    <property type="entry name" value="Asp"/>
    <property type="match status" value="1"/>
</dbReference>
<dbReference type="InterPro" id="IPR001461">
    <property type="entry name" value="Aspartic_peptidase_A1"/>
</dbReference>
<dbReference type="EMBL" id="KE504172">
    <property type="protein sequence ID" value="EPS97834.1"/>
    <property type="molecule type" value="Genomic_DNA"/>
</dbReference>
<organism evidence="6 7">
    <name type="scientific">Fomitopsis schrenkii</name>
    <name type="common">Brown rot fungus</name>
    <dbReference type="NCBI Taxonomy" id="2126942"/>
    <lineage>
        <taxon>Eukaryota</taxon>
        <taxon>Fungi</taxon>
        <taxon>Dikarya</taxon>
        <taxon>Basidiomycota</taxon>
        <taxon>Agaricomycotina</taxon>
        <taxon>Agaricomycetes</taxon>
        <taxon>Polyporales</taxon>
        <taxon>Fomitopsis</taxon>
    </lineage>
</organism>
<keyword evidence="7" id="KW-1185">Reference proteome</keyword>
<keyword evidence="4" id="KW-0732">Signal</keyword>
<dbReference type="STRING" id="743788.S8FHF4"/>
<reference evidence="6 7" key="1">
    <citation type="journal article" date="2012" name="Science">
        <title>The Paleozoic origin of enzymatic lignin decomposition reconstructed from 31 fungal genomes.</title>
        <authorList>
            <person name="Floudas D."/>
            <person name="Binder M."/>
            <person name="Riley R."/>
            <person name="Barry K."/>
            <person name="Blanchette R.A."/>
            <person name="Henrissat B."/>
            <person name="Martinez A.T."/>
            <person name="Otillar R."/>
            <person name="Spatafora J.W."/>
            <person name="Yadav J.S."/>
            <person name="Aerts A."/>
            <person name="Benoit I."/>
            <person name="Boyd A."/>
            <person name="Carlson A."/>
            <person name="Copeland A."/>
            <person name="Coutinho P.M."/>
            <person name="de Vries R.P."/>
            <person name="Ferreira P."/>
            <person name="Findley K."/>
            <person name="Foster B."/>
            <person name="Gaskell J."/>
            <person name="Glotzer D."/>
            <person name="Gorecki P."/>
            <person name="Heitman J."/>
            <person name="Hesse C."/>
            <person name="Hori C."/>
            <person name="Igarashi K."/>
            <person name="Jurgens J.A."/>
            <person name="Kallen N."/>
            <person name="Kersten P."/>
            <person name="Kohler A."/>
            <person name="Kuees U."/>
            <person name="Kumar T.K.A."/>
            <person name="Kuo A."/>
            <person name="LaButti K."/>
            <person name="Larrondo L.F."/>
            <person name="Lindquist E."/>
            <person name="Ling A."/>
            <person name="Lombard V."/>
            <person name="Lucas S."/>
            <person name="Lundell T."/>
            <person name="Martin R."/>
            <person name="McLaughlin D.J."/>
            <person name="Morgenstern I."/>
            <person name="Morin E."/>
            <person name="Murat C."/>
            <person name="Nagy L.G."/>
            <person name="Nolan M."/>
            <person name="Ohm R.A."/>
            <person name="Patyshakuliyeva A."/>
            <person name="Rokas A."/>
            <person name="Ruiz-Duenas F.J."/>
            <person name="Sabat G."/>
            <person name="Salamov A."/>
            <person name="Samejima M."/>
            <person name="Schmutz J."/>
            <person name="Slot J.C."/>
            <person name="St John F."/>
            <person name="Stenlid J."/>
            <person name="Sun H."/>
            <person name="Sun S."/>
            <person name="Syed K."/>
            <person name="Tsang A."/>
            <person name="Wiebenga A."/>
            <person name="Young D."/>
            <person name="Pisabarro A."/>
            <person name="Eastwood D.C."/>
            <person name="Martin F."/>
            <person name="Cullen D."/>
            <person name="Grigoriev I.V."/>
            <person name="Hibbett D.S."/>
        </authorList>
    </citation>
    <scope>NUCLEOTIDE SEQUENCE</scope>
    <source>
        <strain evidence="7">FP-58527</strain>
    </source>
</reference>
<feature type="chain" id="PRO_5004551429" description="Peptidase A1 domain-containing protein" evidence="4">
    <location>
        <begin position="21"/>
        <end position="397"/>
    </location>
</feature>
<comment type="similarity">
    <text evidence="1">Belongs to the peptidase A1 family.</text>
</comment>
<dbReference type="GO" id="GO:0006508">
    <property type="term" value="P:proteolysis"/>
    <property type="evidence" value="ECO:0007669"/>
    <property type="project" value="InterPro"/>
</dbReference>
<dbReference type="AlphaFoldDB" id="S8FHF4"/>
<dbReference type="HOGENOM" id="CLU_013253_1_0_1"/>
<protein>
    <recommendedName>
        <fullName evidence="5">Peptidase A1 domain-containing protein</fullName>
    </recommendedName>
</protein>
<dbReference type="InterPro" id="IPR034164">
    <property type="entry name" value="Pepsin-like_dom"/>
</dbReference>
<evidence type="ECO:0000313" key="6">
    <source>
        <dbReference type="EMBL" id="EPS97834.1"/>
    </source>
</evidence>
<dbReference type="OrthoDB" id="771136at2759"/>
<dbReference type="InParanoid" id="S8FHF4"/>
<keyword evidence="3" id="KW-1015">Disulfide bond</keyword>
<accession>S8FHF4</accession>
<feature type="active site" evidence="2">
    <location>
        <position position="275"/>
    </location>
</feature>
<dbReference type="PANTHER" id="PTHR47966:SF51">
    <property type="entry name" value="BETA-SITE APP-CLEAVING ENZYME, ISOFORM A-RELATED"/>
    <property type="match status" value="1"/>
</dbReference>
<dbReference type="InterPro" id="IPR033121">
    <property type="entry name" value="PEPTIDASE_A1"/>
</dbReference>
<dbReference type="PROSITE" id="PS51767">
    <property type="entry name" value="PEPTIDASE_A1"/>
    <property type="match status" value="1"/>
</dbReference>
<dbReference type="SUPFAM" id="SSF50630">
    <property type="entry name" value="Acid proteases"/>
    <property type="match status" value="1"/>
</dbReference>
<dbReference type="InterPro" id="IPR021109">
    <property type="entry name" value="Peptidase_aspartic_dom_sf"/>
</dbReference>
<name>S8FHF4_FOMSC</name>
<feature type="active site" evidence="2">
    <location>
        <position position="87"/>
    </location>
</feature>
<dbReference type="eggNOG" id="KOG1339">
    <property type="taxonomic scope" value="Eukaryota"/>
</dbReference>
<gene>
    <name evidence="6" type="ORF">FOMPIDRAFT_1024881</name>
</gene>
<sequence>MYTATSTILTLGLIAAFANAVPHPANEVRPIPLTARKVPKGHAASLRKRAGTSVNIPLDDYYNGTDLQWYGDIQVGTPPQNVSVIFDTGSFTLEFTSTECTTACANQPKFDTNKSSTYVGSDYTRKLEFVTGIGVDTLQYSDEYVLWIRRGSDSVTVGGISTPDVELYTIINQTSAFDVDPQSGIQGMGPQVSGFWQGLLDQGYEALFGMYLSPKSVGNAELTIGSIDSSKYTGDLVYSPMSPESDGDWALDSSAVYVNGQSTDTLSETRTVIFDSGTPNVYFSTKETVEGIYALISPDIQPYDTEPGTYGIACDKIDTLPAQIDITFTDTSGAPFNLTIPSSEFNVGPFEAEPTLCQTMINQLDGLDLVGGSVLKQYYSVWDITNQQLGFAPSVSA</sequence>
<evidence type="ECO:0000256" key="1">
    <source>
        <dbReference type="ARBA" id="ARBA00007447"/>
    </source>
</evidence>
<evidence type="ECO:0000259" key="5">
    <source>
        <dbReference type="PROSITE" id="PS51767"/>
    </source>
</evidence>
<dbReference type="CDD" id="cd05471">
    <property type="entry name" value="pepsin_like"/>
    <property type="match status" value="1"/>
</dbReference>
<feature type="signal peptide" evidence="4">
    <location>
        <begin position="1"/>
        <end position="20"/>
    </location>
</feature>
<evidence type="ECO:0000256" key="2">
    <source>
        <dbReference type="PIRSR" id="PIRSR601461-1"/>
    </source>
</evidence>
<dbReference type="PANTHER" id="PTHR47966">
    <property type="entry name" value="BETA-SITE APP-CLEAVING ENZYME, ISOFORM A-RELATED"/>
    <property type="match status" value="1"/>
</dbReference>
<dbReference type="Gene3D" id="2.40.70.10">
    <property type="entry name" value="Acid Proteases"/>
    <property type="match status" value="2"/>
</dbReference>
<proteinExistence type="inferred from homology"/>
<dbReference type="PRINTS" id="PR00792">
    <property type="entry name" value="PEPSIN"/>
</dbReference>
<dbReference type="Proteomes" id="UP000015241">
    <property type="component" value="Unassembled WGS sequence"/>
</dbReference>
<evidence type="ECO:0000313" key="7">
    <source>
        <dbReference type="Proteomes" id="UP000015241"/>
    </source>
</evidence>
<evidence type="ECO:0000256" key="3">
    <source>
        <dbReference type="PIRSR" id="PIRSR601461-2"/>
    </source>
</evidence>